<dbReference type="OrthoDB" id="350145at2157"/>
<reference evidence="3" key="2">
    <citation type="submission" date="2016-01" db="EMBL/GenBank/DDBJ databases">
        <authorList>
            <person name="Oliw E.H."/>
        </authorList>
    </citation>
    <scope>NUCLEOTIDE SEQUENCE</scope>
    <source>
        <strain evidence="3">1</strain>
    </source>
</reference>
<dbReference type="GO" id="GO:0016787">
    <property type="term" value="F:hydrolase activity"/>
    <property type="evidence" value="ECO:0007669"/>
    <property type="project" value="UniProtKB-KW"/>
</dbReference>
<dbReference type="KEGG" id="tch:CHITON_0346"/>
<feature type="transmembrane region" description="Helical" evidence="1">
    <location>
        <begin position="30"/>
        <end position="47"/>
    </location>
</feature>
<gene>
    <name evidence="2" type="ORF">A3L04_01735</name>
    <name evidence="3" type="ORF">CHITON_0346</name>
</gene>
<reference evidence="4" key="1">
    <citation type="submission" date="2016-01" db="EMBL/GenBank/DDBJ databases">
        <authorList>
            <person name="Vorgias C.E."/>
        </authorList>
    </citation>
    <scope>NUCLEOTIDE SEQUENCE [LARGE SCALE GENOMIC DNA]</scope>
</reference>
<reference evidence="2 5" key="3">
    <citation type="submission" date="2016-04" db="EMBL/GenBank/DDBJ databases">
        <title>Complete genome sequence of Thermococcus chitonophagus type strain GC74.</title>
        <authorList>
            <person name="Oger P.M."/>
        </authorList>
    </citation>
    <scope>NUCLEOTIDE SEQUENCE [LARGE SCALE GENOMIC DNA]</scope>
    <source>
        <strain evidence="2 5">GC74</strain>
    </source>
</reference>
<dbReference type="EMBL" id="LN999010">
    <property type="protein sequence ID" value="CUX77125.1"/>
    <property type="molecule type" value="Genomic_DNA"/>
</dbReference>
<evidence type="ECO:0000313" key="5">
    <source>
        <dbReference type="Proteomes" id="UP000250189"/>
    </source>
</evidence>
<dbReference type="Pfam" id="PF04307">
    <property type="entry name" value="YdjM"/>
    <property type="match status" value="1"/>
</dbReference>
<keyword evidence="1" id="KW-1133">Transmembrane helix</keyword>
<dbReference type="InterPro" id="IPR007404">
    <property type="entry name" value="YdjM-like"/>
</dbReference>
<accession>A0A160VQK8</accession>
<feature type="transmembrane region" description="Helical" evidence="1">
    <location>
        <begin position="148"/>
        <end position="164"/>
    </location>
</feature>
<feature type="transmembrane region" description="Helical" evidence="1">
    <location>
        <begin position="7"/>
        <end position="24"/>
    </location>
</feature>
<evidence type="ECO:0000313" key="4">
    <source>
        <dbReference type="Proteomes" id="UP000093069"/>
    </source>
</evidence>
<dbReference type="GeneID" id="33321254"/>
<proteinExistence type="predicted"/>
<sequence length="171" mass="19227">MNYEEHVLAGLITYPLFVALLYYLKDTFHISLTFLSLALGYAFYVLGSDLPDIDHPDSLIHRGVKPIFSVIFGSIVAYRIHNFLPGEYSLIYAWGIGAIAAVVGWYLFTLIMPRHRGIVHSIFFALLYALISFLGVRYGLSLSTGESYVIGLAAFFGYLLHLILDRSIKIL</sequence>
<keyword evidence="2" id="KW-0378">Hydrolase</keyword>
<feature type="transmembrane region" description="Helical" evidence="1">
    <location>
        <begin position="118"/>
        <end position="136"/>
    </location>
</feature>
<organism evidence="3 4">
    <name type="scientific">Thermococcus chitonophagus</name>
    <dbReference type="NCBI Taxonomy" id="54262"/>
    <lineage>
        <taxon>Archaea</taxon>
        <taxon>Methanobacteriati</taxon>
        <taxon>Methanobacteriota</taxon>
        <taxon>Thermococci</taxon>
        <taxon>Thermococcales</taxon>
        <taxon>Thermococcaceae</taxon>
        <taxon>Thermococcus</taxon>
    </lineage>
</organism>
<evidence type="ECO:0000313" key="3">
    <source>
        <dbReference type="EMBL" id="CUX77125.1"/>
    </source>
</evidence>
<dbReference type="EMBL" id="CP015193">
    <property type="protein sequence ID" value="ASJ15885.1"/>
    <property type="molecule type" value="Genomic_DNA"/>
</dbReference>
<feature type="transmembrane region" description="Helical" evidence="1">
    <location>
        <begin position="59"/>
        <end position="78"/>
    </location>
</feature>
<keyword evidence="1" id="KW-0472">Membrane</keyword>
<dbReference type="AlphaFoldDB" id="A0A160VQK8"/>
<dbReference type="Proteomes" id="UP000093069">
    <property type="component" value="Chromosome I"/>
</dbReference>
<evidence type="ECO:0000256" key="1">
    <source>
        <dbReference type="SAM" id="Phobius"/>
    </source>
</evidence>
<name>A0A160VQK8_9EURY</name>
<keyword evidence="5" id="KW-1185">Reference proteome</keyword>
<dbReference type="STRING" id="54262.CHITON_0346"/>
<feature type="transmembrane region" description="Helical" evidence="1">
    <location>
        <begin position="90"/>
        <end position="111"/>
    </location>
</feature>
<dbReference type="Proteomes" id="UP000250189">
    <property type="component" value="Chromosome"/>
</dbReference>
<keyword evidence="1" id="KW-0812">Transmembrane</keyword>
<dbReference type="RefSeq" id="WP_068576164.1">
    <property type="nucleotide sequence ID" value="NZ_CP015193.1"/>
</dbReference>
<protein>
    <submittedName>
        <fullName evidence="2">Hydrolase</fullName>
    </submittedName>
</protein>
<evidence type="ECO:0000313" key="2">
    <source>
        <dbReference type="EMBL" id="ASJ15885.1"/>
    </source>
</evidence>